<keyword evidence="1" id="KW-0812">Transmembrane</keyword>
<feature type="transmembrane region" description="Helical" evidence="1">
    <location>
        <begin position="38"/>
        <end position="60"/>
    </location>
</feature>
<dbReference type="EMBL" id="BK015865">
    <property type="protein sequence ID" value="DAD70436.1"/>
    <property type="molecule type" value="Genomic_DNA"/>
</dbReference>
<reference evidence="2" key="1">
    <citation type="journal article" date="2021" name="Proc. Natl. Acad. Sci. U.S.A.">
        <title>A Catalog of Tens of Thousands of Viruses from Human Metagenomes Reveals Hidden Associations with Chronic Diseases.</title>
        <authorList>
            <person name="Tisza M.J."/>
            <person name="Buck C.B."/>
        </authorList>
    </citation>
    <scope>NUCLEOTIDE SEQUENCE</scope>
    <source>
        <strain evidence="2">CtnhN1</strain>
    </source>
</reference>
<organism evidence="2">
    <name type="scientific">Siphoviridae sp. ctnhN1</name>
    <dbReference type="NCBI Taxonomy" id="2827589"/>
    <lineage>
        <taxon>Viruses</taxon>
        <taxon>Duplodnaviria</taxon>
        <taxon>Heunggongvirae</taxon>
        <taxon>Uroviricota</taxon>
        <taxon>Caudoviricetes</taxon>
    </lineage>
</organism>
<keyword evidence="1" id="KW-0472">Membrane</keyword>
<name>A0A8S5LK43_9CAUD</name>
<accession>A0A8S5LK43</accession>
<keyword evidence="1" id="KW-1133">Transmembrane helix</keyword>
<sequence>MKALKRTLLFLVVFFASFLLILIVGVATTPEGQETMPVWVGVALLTIPIPLGILAVNKAVPQTYDEKIKIQTVKCKLQLVGGLDLAAGSICSAMCSPESISFSASGQTFTLSPEKLIDVSVMTPQDIQTQYVSSVGGAIAGGILLGPIGAALGGSAQKKKTKIVRQYLIFAYQADPEVKYIVFDVTSAPQNGKKISKIYAYLKKNENKQVSL</sequence>
<evidence type="ECO:0000256" key="1">
    <source>
        <dbReference type="SAM" id="Phobius"/>
    </source>
</evidence>
<proteinExistence type="predicted"/>
<evidence type="ECO:0000313" key="2">
    <source>
        <dbReference type="EMBL" id="DAD70436.1"/>
    </source>
</evidence>
<protein>
    <submittedName>
        <fullName evidence="2">Uncharacterized protein</fullName>
    </submittedName>
</protein>